<feature type="compositionally biased region" description="Basic and acidic residues" evidence="1">
    <location>
        <begin position="827"/>
        <end position="838"/>
    </location>
</feature>
<feature type="domain" description="DUF8035" evidence="2">
    <location>
        <begin position="878"/>
        <end position="930"/>
    </location>
</feature>
<sequence>MAMDAATAAAVAALIVSILAMTVAFAQVVQQYLLTGQLIRICDSVVYGKMPGRGRRVWEFSQFRFRVVYSMPQISLRPSLWIDSLPHSSSFSKGHLPLPDLRHTSRGTQGNFRQALSRHSGQHQQSEYSATPGEASWVSFCRVAQNASGNDLFCELIDCDADRCPADLPVAPMQVSLRDIVVVAIMAGMRCTDASFEKKSLAMEGAAGTITTSWHPLLGAIVHFAPRNFGPPLRPESRIDEVLGLRIGDGSISSKWMARMWDVAVVAGRQYDLRDRKFYQDYEGHSWITLSRSRTMVKASAPKSFRSPSPVLSFRLRSVSPNQRFRRRRSSEASVRSRSLQATSSGFEDPVNARPILTPNQTNGRLDTDIPVLRNDGDWSFISDAEPSKSKSDVHPIQPPAETLTAKRRPPLPPGKAWYKYLAAFFSTVFDASPAKSHSKPSVADLESNSMMTASGPPVPQIPRGPAQRTDEDRERTIKSSSMLPLPQQFRSRPPRSNDMPKYFRKKLDGRALQEYIEEKRKHEETFSSLHGRLLLTWPEQAEDEFEMNVDAHGLDGWRKSVLHSKRERVISYVERWRTIVNNRRQEREERDMQDEWEIETYYSASRPSSVAPSESTRRSSPAAGRSVSRESRNLGRRGFGLHEHQDLQLRGRARTPRGFEGSQHRSPVSSVRKTSEKDSSHNKSGPGNAGRAIAYGDGAITTPRYPHTPEKADESYGNDKMSPDRRKGKLFVESIFEDSKNETPPTLQADTKDRQQPRRVRMFIPEHQITDATDYGSDKSWSSRESSVERARPDVESMTRGGMRGPQFKKDADEIISNEHGNAEGAVREKRPPRSEPPKSILKPPRERFPEDENPIREGVAPLRDRNTTKEGIPPEARWTKISRALVNPEALERAHERFEARSDYVIVLRVLTRDEIVRLAEITKLIRDARPNDSEEDEDEDEEEDDQSVYEAETRNESEASSADWSNRSILGSVESSRMSDSPVRISESEDGQTEPSVKSSHKSRQEQNAHMLSQDLGETALPSNPSLSLDANGRVFPPLQPLPRRASTRSDLSAAESSESDEDDWRTIGSQGTGRRSGDPLAVVGVTDSVPAAANKTQDSLKNGHMNWFWICQADVLPGYFATPWHSHFSESVCFGAVVTMLEALEYLTDDSTLRYVEKQPYCEDWVYQGKSSYPSYAINAMGGVIVSAKYSRVKFEVFKTKIPPIELLRSYEYQVNRSSLGGNTRAVVERLGELMGLDSWLSFCGRLPEIYDGRNNLLRSMPALVQKIMIDFEYEFSHLERTRTEGGLQIIKEMAELILRMLEKEMMSEEEQLFAIVAVLRAAKMALCVVYGPDTVKLREILVNDVQVHLV</sequence>
<feature type="compositionally biased region" description="Basic and acidic residues" evidence="1">
    <location>
        <begin position="641"/>
        <end position="650"/>
    </location>
</feature>
<feature type="compositionally biased region" description="Basic and acidic residues" evidence="1">
    <location>
        <begin position="845"/>
        <end position="857"/>
    </location>
</feature>
<dbReference type="Pfam" id="PF26118">
    <property type="entry name" value="DUF8035"/>
    <property type="match status" value="1"/>
</dbReference>
<dbReference type="Proteomes" id="UP000053617">
    <property type="component" value="Unassembled WGS sequence"/>
</dbReference>
<feature type="compositionally biased region" description="Polar residues" evidence="1">
    <location>
        <begin position="604"/>
        <end position="615"/>
    </location>
</feature>
<dbReference type="OrthoDB" id="5418088at2759"/>
<feature type="region of interest" description="Disordered" evidence="1">
    <location>
        <begin position="323"/>
        <end position="369"/>
    </location>
</feature>
<feature type="compositionally biased region" description="Basic and acidic residues" evidence="1">
    <location>
        <begin position="787"/>
        <end position="798"/>
    </location>
</feature>
<organism evidence="3 4">
    <name type="scientific">Rhinocladiella mackenziei CBS 650.93</name>
    <dbReference type="NCBI Taxonomy" id="1442369"/>
    <lineage>
        <taxon>Eukaryota</taxon>
        <taxon>Fungi</taxon>
        <taxon>Dikarya</taxon>
        <taxon>Ascomycota</taxon>
        <taxon>Pezizomycotina</taxon>
        <taxon>Eurotiomycetes</taxon>
        <taxon>Chaetothyriomycetidae</taxon>
        <taxon>Chaetothyriales</taxon>
        <taxon>Herpotrichiellaceae</taxon>
        <taxon>Rhinocladiella</taxon>
    </lineage>
</organism>
<protein>
    <recommendedName>
        <fullName evidence="2">DUF8035 domain-containing protein</fullName>
    </recommendedName>
</protein>
<evidence type="ECO:0000256" key="1">
    <source>
        <dbReference type="SAM" id="MobiDB-lite"/>
    </source>
</evidence>
<dbReference type="GeneID" id="25288326"/>
<keyword evidence="4" id="KW-1185">Reference proteome</keyword>
<dbReference type="RefSeq" id="XP_013276312.1">
    <property type="nucleotide sequence ID" value="XM_013420858.1"/>
</dbReference>
<dbReference type="PANTHER" id="PTHR42081:SF1">
    <property type="entry name" value="ZINC FINGER PROTEIN DHHC DOMAIN CONTAINING PROTEIN"/>
    <property type="match status" value="1"/>
</dbReference>
<dbReference type="EMBL" id="KN847475">
    <property type="protein sequence ID" value="KIX09176.1"/>
    <property type="molecule type" value="Genomic_DNA"/>
</dbReference>
<dbReference type="HOGENOM" id="CLU_259507_0_0_1"/>
<evidence type="ECO:0000313" key="4">
    <source>
        <dbReference type="Proteomes" id="UP000053617"/>
    </source>
</evidence>
<feature type="region of interest" description="Disordered" evidence="1">
    <location>
        <begin position="433"/>
        <end position="478"/>
    </location>
</feature>
<evidence type="ECO:0000313" key="3">
    <source>
        <dbReference type="EMBL" id="KIX09176.1"/>
    </source>
</evidence>
<dbReference type="VEuPathDB" id="FungiDB:Z518_00255"/>
<feature type="region of interest" description="Disordered" evidence="1">
    <location>
        <begin position="385"/>
        <end position="409"/>
    </location>
</feature>
<feature type="compositionally biased region" description="Polar residues" evidence="1">
    <location>
        <begin position="961"/>
        <end position="982"/>
    </location>
</feature>
<feature type="region of interest" description="Disordered" evidence="1">
    <location>
        <begin position="932"/>
        <end position="1085"/>
    </location>
</feature>
<dbReference type="InterPro" id="IPR058348">
    <property type="entry name" value="DUF8035"/>
</dbReference>
<feature type="compositionally biased region" description="Acidic residues" evidence="1">
    <location>
        <begin position="936"/>
        <end position="950"/>
    </location>
</feature>
<name>A0A0D2J0I5_9EURO</name>
<feature type="region of interest" description="Disordered" evidence="1">
    <location>
        <begin position="604"/>
        <end position="876"/>
    </location>
</feature>
<feature type="region of interest" description="Disordered" evidence="1">
    <location>
        <begin position="96"/>
        <end position="128"/>
    </location>
</feature>
<feature type="compositionally biased region" description="Polar residues" evidence="1">
    <location>
        <begin position="106"/>
        <end position="128"/>
    </location>
</feature>
<feature type="compositionally biased region" description="Basic and acidic residues" evidence="1">
    <location>
        <begin position="469"/>
        <end position="478"/>
    </location>
</feature>
<dbReference type="PANTHER" id="PTHR42081">
    <property type="entry name" value="ZINC FINGER PROTEIN DHHC DOMAIN CONTAINING PROTEIN"/>
    <property type="match status" value="1"/>
</dbReference>
<reference evidence="3 4" key="1">
    <citation type="submission" date="2015-01" db="EMBL/GenBank/DDBJ databases">
        <title>The Genome Sequence of Rhinocladiella mackenzie CBS 650.93.</title>
        <authorList>
            <consortium name="The Broad Institute Genomics Platform"/>
            <person name="Cuomo C."/>
            <person name="de Hoog S."/>
            <person name="Gorbushina A."/>
            <person name="Stielow B."/>
            <person name="Teixiera M."/>
            <person name="Abouelleil A."/>
            <person name="Chapman S.B."/>
            <person name="Priest M."/>
            <person name="Young S.K."/>
            <person name="Wortman J."/>
            <person name="Nusbaum C."/>
            <person name="Birren B."/>
        </authorList>
    </citation>
    <scope>NUCLEOTIDE SEQUENCE [LARGE SCALE GENOMIC DNA]</scope>
    <source>
        <strain evidence="3 4">CBS 650.93</strain>
    </source>
</reference>
<proteinExistence type="predicted"/>
<accession>A0A0D2J0I5</accession>
<gene>
    <name evidence="3" type="ORF">Z518_00255</name>
</gene>
<evidence type="ECO:0000259" key="2">
    <source>
        <dbReference type="Pfam" id="PF26118"/>
    </source>
</evidence>